<dbReference type="Proteomes" id="UP000655868">
    <property type="component" value="Unassembled WGS sequence"/>
</dbReference>
<comment type="caution">
    <text evidence="6">The sequence shown here is derived from an EMBL/GenBank/DDBJ whole genome shotgun (WGS) entry which is preliminary data.</text>
</comment>
<dbReference type="EMBL" id="JAEMNV010000016">
    <property type="protein sequence ID" value="MBJ8342889.1"/>
    <property type="molecule type" value="Genomic_DNA"/>
</dbReference>
<dbReference type="InterPro" id="IPR050703">
    <property type="entry name" value="Flavin_MAO"/>
</dbReference>
<dbReference type="InterPro" id="IPR036188">
    <property type="entry name" value="FAD/NAD-bd_sf"/>
</dbReference>
<feature type="binding site" evidence="4">
    <location>
        <position position="17"/>
    </location>
    <ligand>
        <name>FAD</name>
        <dbReference type="ChEBI" id="CHEBI:57692"/>
    </ligand>
</feature>
<name>A0A934NX56_9NOCA</name>
<evidence type="ECO:0000256" key="4">
    <source>
        <dbReference type="PIRSR" id="PIRSR601613-1"/>
    </source>
</evidence>
<comment type="cofactor">
    <cofactor evidence="1">
        <name>FAD</name>
        <dbReference type="ChEBI" id="CHEBI:57692"/>
    </cofactor>
</comment>
<protein>
    <submittedName>
        <fullName evidence="6">Flavin monoamine oxidase family protein</fullName>
    </submittedName>
</protein>
<feature type="binding site" evidence="4">
    <location>
        <position position="423"/>
    </location>
    <ligand>
        <name>FAD</name>
        <dbReference type="ChEBI" id="CHEBI:57692"/>
    </ligand>
</feature>
<dbReference type="InterPro" id="IPR001613">
    <property type="entry name" value="Flavin_amine_oxidase"/>
</dbReference>
<sequence length="454" mass="48437">MTSSPAVDVVVVGAGLSGLSAARNLVALGHSVHVFEANDRVGGRTLNHKLDGANVDLGGTFVGPTQDRILALAQETACAHHPTNTVGESALSWRGRVRRYSGTVPSLGVGSLVDIGRLQFKIDRLANALPQGAPWDGKNAAELDSHTLASWLAAQHASQSSKDLFAIVAKTSWGCEPAEISMLYVLDYIRGCGGIDRMLATKGGAQQEHFPDGTQTISMSMAERLGESISLGSAVRRVEWSDGGVAVSAGSRTVTAKAVIVAVPPAMRSRIDFYPVLPVEHRSLGQRWPQGVLTKVYASYERPFWRDNGLNGQTLSDAGPIFATFDTSPSADGPGILLGFIGADYARSYDRLPPHERRLRALSSFATVFGDDAMHPTAFVDQRWAGEDWIGGGPTAAVPPGALTRYGSWLARPVGPIYWAGTETADRWAGYMDGAVRAGERAARECLVTVENRD</sequence>
<evidence type="ECO:0000256" key="1">
    <source>
        <dbReference type="ARBA" id="ARBA00001974"/>
    </source>
</evidence>
<dbReference type="Gene3D" id="3.90.660.10">
    <property type="match status" value="1"/>
</dbReference>
<keyword evidence="7" id="KW-1185">Reference proteome</keyword>
<feature type="binding site" evidence="4">
    <location>
        <position position="235"/>
    </location>
    <ligand>
        <name>FAD</name>
        <dbReference type="ChEBI" id="CHEBI:57692"/>
    </ligand>
</feature>
<evidence type="ECO:0000259" key="5">
    <source>
        <dbReference type="Pfam" id="PF01593"/>
    </source>
</evidence>
<evidence type="ECO:0000313" key="7">
    <source>
        <dbReference type="Proteomes" id="UP000655868"/>
    </source>
</evidence>
<dbReference type="PANTHER" id="PTHR43563">
    <property type="entry name" value="AMINE OXIDASE"/>
    <property type="match status" value="1"/>
</dbReference>
<dbReference type="InterPro" id="IPR002937">
    <property type="entry name" value="Amino_oxidase"/>
</dbReference>
<dbReference type="PANTHER" id="PTHR43563:SF1">
    <property type="entry name" value="AMINE OXIDASE [FLAVIN-CONTAINING] B"/>
    <property type="match status" value="1"/>
</dbReference>
<evidence type="ECO:0000256" key="2">
    <source>
        <dbReference type="ARBA" id="ARBA00005995"/>
    </source>
</evidence>
<dbReference type="RefSeq" id="WP_199708590.1">
    <property type="nucleotide sequence ID" value="NZ_JAEMNV010000016.1"/>
</dbReference>
<evidence type="ECO:0000256" key="3">
    <source>
        <dbReference type="ARBA" id="ARBA00023002"/>
    </source>
</evidence>
<organism evidence="6 7">
    <name type="scientific">Antrihabitans stalagmiti</name>
    <dbReference type="NCBI Taxonomy" id="2799499"/>
    <lineage>
        <taxon>Bacteria</taxon>
        <taxon>Bacillati</taxon>
        <taxon>Actinomycetota</taxon>
        <taxon>Actinomycetes</taxon>
        <taxon>Mycobacteriales</taxon>
        <taxon>Nocardiaceae</taxon>
        <taxon>Antrihabitans</taxon>
    </lineage>
</organism>
<accession>A0A934NX56</accession>
<dbReference type="GO" id="GO:0016491">
    <property type="term" value="F:oxidoreductase activity"/>
    <property type="evidence" value="ECO:0007669"/>
    <property type="project" value="UniProtKB-KW"/>
</dbReference>
<gene>
    <name evidence="6" type="ORF">JGU71_28765</name>
</gene>
<dbReference type="Pfam" id="PF01593">
    <property type="entry name" value="Amino_oxidase"/>
    <property type="match status" value="1"/>
</dbReference>
<dbReference type="PRINTS" id="PR00757">
    <property type="entry name" value="AMINEOXDASEF"/>
</dbReference>
<proteinExistence type="inferred from homology"/>
<dbReference type="SUPFAM" id="SSF54373">
    <property type="entry name" value="FAD-linked reductases, C-terminal domain"/>
    <property type="match status" value="1"/>
</dbReference>
<keyword evidence="3" id="KW-0560">Oxidoreductase</keyword>
<comment type="similarity">
    <text evidence="2">Belongs to the flavin monoamine oxidase family.</text>
</comment>
<evidence type="ECO:0000313" key="6">
    <source>
        <dbReference type="EMBL" id="MBJ8342889.1"/>
    </source>
</evidence>
<dbReference type="SUPFAM" id="SSF51905">
    <property type="entry name" value="FAD/NAD(P)-binding domain"/>
    <property type="match status" value="1"/>
</dbReference>
<feature type="binding site" evidence="4">
    <location>
        <position position="340"/>
    </location>
    <ligand>
        <name>substrate</name>
    </ligand>
</feature>
<reference evidence="6" key="1">
    <citation type="submission" date="2020-12" db="EMBL/GenBank/DDBJ databases">
        <title>Antrihabitans popcorni sp. nov. and Antrihabitans auranticaus sp. nov., isolated from a larva cave.</title>
        <authorList>
            <person name="Lee S.D."/>
            <person name="Kim I.S."/>
        </authorList>
    </citation>
    <scope>NUCLEOTIDE SEQUENCE</scope>
    <source>
        <strain evidence="6">YC3-6</strain>
    </source>
</reference>
<dbReference type="Gene3D" id="3.50.50.60">
    <property type="entry name" value="FAD/NAD(P)-binding domain"/>
    <property type="match status" value="1"/>
</dbReference>
<dbReference type="AlphaFoldDB" id="A0A934NX56"/>
<feature type="binding site" evidence="4">
    <location>
        <begin position="36"/>
        <end position="37"/>
    </location>
    <ligand>
        <name>FAD</name>
        <dbReference type="ChEBI" id="CHEBI:57692"/>
    </ligand>
</feature>
<dbReference type="Gene3D" id="1.10.405.10">
    <property type="entry name" value="Guanine Nucleotide Dissociation Inhibitor, domain 1"/>
    <property type="match status" value="1"/>
</dbReference>
<feature type="domain" description="Amine oxidase" evidence="5">
    <location>
        <begin position="16"/>
        <end position="447"/>
    </location>
</feature>